<feature type="transmembrane region" description="Helical" evidence="8">
    <location>
        <begin position="66"/>
        <end position="87"/>
    </location>
</feature>
<dbReference type="InterPro" id="IPR050360">
    <property type="entry name" value="MFS_Sugar_Transporters"/>
</dbReference>
<dbReference type="PROSITE" id="PS00217">
    <property type="entry name" value="SUGAR_TRANSPORT_2"/>
    <property type="match status" value="1"/>
</dbReference>
<keyword evidence="11" id="KW-1185">Reference proteome</keyword>
<dbReference type="InterPro" id="IPR036259">
    <property type="entry name" value="MFS_trans_sf"/>
</dbReference>
<evidence type="ECO:0000259" key="9">
    <source>
        <dbReference type="PROSITE" id="PS50850"/>
    </source>
</evidence>
<feature type="transmembrane region" description="Helical" evidence="8">
    <location>
        <begin position="420"/>
        <end position="444"/>
    </location>
</feature>
<dbReference type="PANTHER" id="PTHR48022">
    <property type="entry name" value="PLASTIDIC GLUCOSE TRANSPORTER 4"/>
    <property type="match status" value="1"/>
</dbReference>
<dbReference type="InterPro" id="IPR020846">
    <property type="entry name" value="MFS_dom"/>
</dbReference>
<dbReference type="FunFam" id="1.20.1250.20:FF:000134">
    <property type="entry name" value="MFS sugar transporter protein"/>
    <property type="match status" value="1"/>
</dbReference>
<evidence type="ECO:0000256" key="6">
    <source>
        <dbReference type="ARBA" id="ARBA00023136"/>
    </source>
</evidence>
<feature type="transmembrane region" description="Helical" evidence="8">
    <location>
        <begin position="125"/>
        <end position="142"/>
    </location>
</feature>
<feature type="domain" description="Major facilitator superfamily (MFS) profile" evidence="9">
    <location>
        <begin position="17"/>
        <end position="473"/>
    </location>
</feature>
<dbReference type="PROSITE" id="PS50850">
    <property type="entry name" value="MFS"/>
    <property type="match status" value="1"/>
</dbReference>
<feature type="transmembrane region" description="Helical" evidence="8">
    <location>
        <begin position="383"/>
        <end position="408"/>
    </location>
</feature>
<dbReference type="Pfam" id="PF00083">
    <property type="entry name" value="Sugar_tr"/>
    <property type="match status" value="1"/>
</dbReference>
<evidence type="ECO:0000256" key="1">
    <source>
        <dbReference type="ARBA" id="ARBA00004141"/>
    </source>
</evidence>
<evidence type="ECO:0000256" key="8">
    <source>
        <dbReference type="SAM" id="Phobius"/>
    </source>
</evidence>
<keyword evidence="5 8" id="KW-1133">Transmembrane helix</keyword>
<keyword evidence="4 8" id="KW-0812">Transmembrane</keyword>
<gene>
    <name evidence="10" type="ORF">CC80DRAFT_465816</name>
</gene>
<keyword evidence="3" id="KW-0813">Transport</keyword>
<evidence type="ECO:0000256" key="3">
    <source>
        <dbReference type="ARBA" id="ARBA00022448"/>
    </source>
</evidence>
<feature type="transmembrane region" description="Helical" evidence="8">
    <location>
        <begin position="353"/>
        <end position="371"/>
    </location>
</feature>
<reference evidence="10" key="1">
    <citation type="journal article" date="2020" name="Stud. Mycol.">
        <title>101 Dothideomycetes genomes: a test case for predicting lifestyles and emergence of pathogens.</title>
        <authorList>
            <person name="Haridas S."/>
            <person name="Albert R."/>
            <person name="Binder M."/>
            <person name="Bloem J."/>
            <person name="Labutti K."/>
            <person name="Salamov A."/>
            <person name="Andreopoulos B."/>
            <person name="Baker S."/>
            <person name="Barry K."/>
            <person name="Bills G."/>
            <person name="Bluhm B."/>
            <person name="Cannon C."/>
            <person name="Castanera R."/>
            <person name="Culley D."/>
            <person name="Daum C."/>
            <person name="Ezra D."/>
            <person name="Gonzalez J."/>
            <person name="Henrissat B."/>
            <person name="Kuo A."/>
            <person name="Liang C."/>
            <person name="Lipzen A."/>
            <person name="Lutzoni F."/>
            <person name="Magnuson J."/>
            <person name="Mondo S."/>
            <person name="Nolan M."/>
            <person name="Ohm R."/>
            <person name="Pangilinan J."/>
            <person name="Park H.-J."/>
            <person name="Ramirez L."/>
            <person name="Alfaro M."/>
            <person name="Sun H."/>
            <person name="Tritt A."/>
            <person name="Yoshinaga Y."/>
            <person name="Zwiers L.-H."/>
            <person name="Turgeon B."/>
            <person name="Goodwin S."/>
            <person name="Spatafora J."/>
            <person name="Crous P."/>
            <person name="Grigoriev I."/>
        </authorList>
    </citation>
    <scope>NUCLEOTIDE SEQUENCE</scope>
    <source>
        <strain evidence="10">CBS 675.92</strain>
    </source>
</reference>
<proteinExistence type="inferred from homology"/>
<organism evidence="10 11">
    <name type="scientific">Byssothecium circinans</name>
    <dbReference type="NCBI Taxonomy" id="147558"/>
    <lineage>
        <taxon>Eukaryota</taxon>
        <taxon>Fungi</taxon>
        <taxon>Dikarya</taxon>
        <taxon>Ascomycota</taxon>
        <taxon>Pezizomycotina</taxon>
        <taxon>Dothideomycetes</taxon>
        <taxon>Pleosporomycetidae</taxon>
        <taxon>Pleosporales</taxon>
        <taxon>Massarineae</taxon>
        <taxon>Massarinaceae</taxon>
        <taxon>Byssothecium</taxon>
    </lineage>
</organism>
<dbReference type="GO" id="GO:0005351">
    <property type="term" value="F:carbohydrate:proton symporter activity"/>
    <property type="evidence" value="ECO:0007669"/>
    <property type="project" value="TreeGrafter"/>
</dbReference>
<dbReference type="InterPro" id="IPR003663">
    <property type="entry name" value="Sugar/inositol_transpt"/>
</dbReference>
<comment type="similarity">
    <text evidence="2">Belongs to the major facilitator superfamily. Sugar transporter (TC 2.A.1.1) family.</text>
</comment>
<sequence>MDTVKSGSQTSRYNRLVTIFVALGSFTYGYCASIISSTIGQPGWYTYFNLPQQGEPGYEGETTHQIATANGLFSAGGAVGALLMMWAAEKFGRKRTIQFGCFLSVLGGVLQGGAATISMFQAGRFFSGFGIGVLVTICPMYLSEMSSPFKRGWLVGHHAIFLVFGYMFSAWIGYGCYFATEVNASFAWRFPLCFQVLCPTILLIGSPWLPRSPRWLISKGLEGEAYEVIQKMRMSSADPQDLVAKEEFYQTKEQLKLDAAKLAATGHSVWVAAWTKKSYRKRMIIGFLTQWGAEFAGPLIINNYAVILYTNLGQTGHMPLLLSALWLTTAGLIYNPLGAWLHDKVNSRRGMYIFGLFGCLITTSLLAAMTAEYSGTTNRAGNGMGIFFIFLYLAFQGTCCDTTMYLYVSEIFPTELRPMGMGFSLFGQFAASLILLQTAPIGFAEVGWKYYLVIIVWCIVYIPMVYFYWPETARLSLEEVAKNFGDEVAVHITDATDEEKHKLDQQLVGGLVGNGSVRESQEADSTGHKGSDVVEVEPKAGGKTVRS</sequence>
<dbReference type="EMBL" id="ML976983">
    <property type="protein sequence ID" value="KAF1960161.1"/>
    <property type="molecule type" value="Genomic_DNA"/>
</dbReference>
<feature type="compositionally biased region" description="Basic and acidic residues" evidence="7">
    <location>
        <begin position="519"/>
        <end position="540"/>
    </location>
</feature>
<dbReference type="Proteomes" id="UP000800035">
    <property type="component" value="Unassembled WGS sequence"/>
</dbReference>
<feature type="transmembrane region" description="Helical" evidence="8">
    <location>
        <begin position="283"/>
        <end position="301"/>
    </location>
</feature>
<feature type="transmembrane region" description="Helical" evidence="8">
    <location>
        <begin position="154"/>
        <end position="174"/>
    </location>
</feature>
<dbReference type="PROSITE" id="PS00216">
    <property type="entry name" value="SUGAR_TRANSPORT_1"/>
    <property type="match status" value="1"/>
</dbReference>
<dbReference type="OrthoDB" id="6612291at2759"/>
<evidence type="ECO:0000256" key="4">
    <source>
        <dbReference type="ARBA" id="ARBA00022692"/>
    </source>
</evidence>
<keyword evidence="6 8" id="KW-0472">Membrane</keyword>
<dbReference type="GO" id="GO:0016020">
    <property type="term" value="C:membrane"/>
    <property type="evidence" value="ECO:0007669"/>
    <property type="project" value="UniProtKB-SubCell"/>
</dbReference>
<accession>A0A6A5U5J6</accession>
<evidence type="ECO:0000256" key="2">
    <source>
        <dbReference type="ARBA" id="ARBA00010992"/>
    </source>
</evidence>
<dbReference type="InterPro" id="IPR005829">
    <property type="entry name" value="Sugar_transporter_CS"/>
</dbReference>
<feature type="transmembrane region" description="Helical" evidence="8">
    <location>
        <begin position="16"/>
        <end position="39"/>
    </location>
</feature>
<feature type="transmembrane region" description="Helical" evidence="8">
    <location>
        <begin position="186"/>
        <end position="209"/>
    </location>
</feature>
<dbReference type="PANTHER" id="PTHR48022:SF38">
    <property type="entry name" value="MAJOR FACILITATOR SUPERFAMILY (MFS) PROFILE DOMAIN-CONTAINING PROTEIN-RELATED"/>
    <property type="match status" value="1"/>
</dbReference>
<evidence type="ECO:0000256" key="5">
    <source>
        <dbReference type="ARBA" id="ARBA00022989"/>
    </source>
</evidence>
<feature type="transmembrane region" description="Helical" evidence="8">
    <location>
        <begin position="450"/>
        <end position="469"/>
    </location>
</feature>
<evidence type="ECO:0000313" key="10">
    <source>
        <dbReference type="EMBL" id="KAF1960161.1"/>
    </source>
</evidence>
<evidence type="ECO:0000256" key="7">
    <source>
        <dbReference type="SAM" id="MobiDB-lite"/>
    </source>
</evidence>
<protein>
    <submittedName>
        <fullName evidence="10">General substrate transporter</fullName>
    </submittedName>
</protein>
<feature type="transmembrane region" description="Helical" evidence="8">
    <location>
        <begin position="321"/>
        <end position="341"/>
    </location>
</feature>
<evidence type="ECO:0000313" key="11">
    <source>
        <dbReference type="Proteomes" id="UP000800035"/>
    </source>
</evidence>
<dbReference type="PRINTS" id="PR00171">
    <property type="entry name" value="SUGRTRNSPORT"/>
</dbReference>
<feature type="region of interest" description="Disordered" evidence="7">
    <location>
        <begin position="517"/>
        <end position="547"/>
    </location>
</feature>
<feature type="transmembrane region" description="Helical" evidence="8">
    <location>
        <begin position="99"/>
        <end position="119"/>
    </location>
</feature>
<dbReference type="AlphaFoldDB" id="A0A6A5U5J6"/>
<dbReference type="SUPFAM" id="SSF103473">
    <property type="entry name" value="MFS general substrate transporter"/>
    <property type="match status" value="1"/>
</dbReference>
<dbReference type="Gene3D" id="1.20.1250.20">
    <property type="entry name" value="MFS general substrate transporter like domains"/>
    <property type="match status" value="1"/>
</dbReference>
<comment type="subcellular location">
    <subcellularLocation>
        <location evidence="1">Membrane</location>
        <topology evidence="1">Multi-pass membrane protein</topology>
    </subcellularLocation>
</comment>
<dbReference type="InterPro" id="IPR005828">
    <property type="entry name" value="MFS_sugar_transport-like"/>
</dbReference>
<name>A0A6A5U5J6_9PLEO</name>